<dbReference type="GO" id="GO:0070876">
    <property type="term" value="C:SOSS complex"/>
    <property type="evidence" value="ECO:0007669"/>
    <property type="project" value="TreeGrafter"/>
</dbReference>
<feature type="compositionally biased region" description="Low complexity" evidence="2">
    <location>
        <begin position="126"/>
        <end position="139"/>
    </location>
</feature>
<dbReference type="PANTHER" id="PTHR13356:SF0">
    <property type="entry name" value="SOSS COMPLEX SUBUNIT B HOMOLOG"/>
    <property type="match status" value="1"/>
</dbReference>
<dbReference type="GO" id="GO:0000724">
    <property type="term" value="P:double-strand break repair via homologous recombination"/>
    <property type="evidence" value="ECO:0007669"/>
    <property type="project" value="TreeGrafter"/>
</dbReference>
<proteinExistence type="predicted"/>
<dbReference type="PANTHER" id="PTHR13356">
    <property type="entry name" value="OB FOLD NUCLEIC ACID BINDING PROTEIN-RELATED"/>
    <property type="match status" value="1"/>
</dbReference>
<name>A0A9P0F3T9_BEMTA</name>
<keyword evidence="1" id="KW-0238">DNA-binding</keyword>
<reference evidence="3" key="1">
    <citation type="submission" date="2021-12" db="EMBL/GenBank/DDBJ databases">
        <authorList>
            <person name="King R."/>
        </authorList>
    </citation>
    <scope>NUCLEOTIDE SEQUENCE</scope>
</reference>
<accession>A0A9P0F3T9</accession>
<dbReference type="GO" id="GO:0005694">
    <property type="term" value="C:chromosome"/>
    <property type="evidence" value="ECO:0007669"/>
    <property type="project" value="UniProtKB-ARBA"/>
</dbReference>
<dbReference type="InterPro" id="IPR051231">
    <property type="entry name" value="SOSS-B"/>
</dbReference>
<dbReference type="InterPro" id="IPR012340">
    <property type="entry name" value="NA-bd_OB-fold"/>
</dbReference>
<dbReference type="KEGG" id="btab:109031772"/>
<gene>
    <name evidence="3" type="ORF">BEMITA_LOCUS9537</name>
</gene>
<dbReference type="EMBL" id="OU963866">
    <property type="protein sequence ID" value="CAH0390849.1"/>
    <property type="molecule type" value="Genomic_DNA"/>
</dbReference>
<sequence>MDNTVFVKDIHAGMKNINITFIVLDIGLPVTLKEGREVRSLKVADATACINLSLWDEPGQLLMPGDIVKLTKGYASIWRNCLTLYSGKNGDVEKLGDFCMVFNESLDMSLPTSNSVNQNSSCSFNSTVNNGNSNNRSSNPKVHETHATSNNAAPSKFTEPAGKLPSKSTSRGRGSMKNAPKSERR</sequence>
<protein>
    <submittedName>
        <fullName evidence="3">Uncharacterized protein</fullName>
    </submittedName>
</protein>
<dbReference type="Gene3D" id="2.40.50.140">
    <property type="entry name" value="Nucleic acid-binding proteins"/>
    <property type="match status" value="1"/>
</dbReference>
<evidence type="ECO:0000313" key="3">
    <source>
        <dbReference type="EMBL" id="CAH0390849.1"/>
    </source>
</evidence>
<dbReference type="CDD" id="cd04491">
    <property type="entry name" value="SoSSB_OBF"/>
    <property type="match status" value="1"/>
</dbReference>
<evidence type="ECO:0000313" key="4">
    <source>
        <dbReference type="Proteomes" id="UP001152759"/>
    </source>
</evidence>
<dbReference type="GO" id="GO:0044818">
    <property type="term" value="P:mitotic G2/M transition checkpoint"/>
    <property type="evidence" value="ECO:0007669"/>
    <property type="project" value="TreeGrafter"/>
</dbReference>
<dbReference type="AlphaFoldDB" id="A0A9P0F3T9"/>
<dbReference type="Proteomes" id="UP001152759">
    <property type="component" value="Chromosome 5"/>
</dbReference>
<dbReference type="FunFam" id="2.40.50.140:FF:000072">
    <property type="entry name" value="SOSS complex subunit B2"/>
    <property type="match status" value="1"/>
</dbReference>
<dbReference type="SUPFAM" id="SSF50249">
    <property type="entry name" value="Nucleic acid-binding proteins"/>
    <property type="match status" value="1"/>
</dbReference>
<dbReference type="GO" id="GO:0003677">
    <property type="term" value="F:DNA binding"/>
    <property type="evidence" value="ECO:0007669"/>
    <property type="project" value="UniProtKB-KW"/>
</dbReference>
<evidence type="ECO:0000256" key="2">
    <source>
        <dbReference type="SAM" id="MobiDB-lite"/>
    </source>
</evidence>
<feature type="region of interest" description="Disordered" evidence="2">
    <location>
        <begin position="126"/>
        <end position="185"/>
    </location>
</feature>
<organism evidence="3 4">
    <name type="scientific">Bemisia tabaci</name>
    <name type="common">Sweetpotato whitefly</name>
    <name type="synonym">Aleurodes tabaci</name>
    <dbReference type="NCBI Taxonomy" id="7038"/>
    <lineage>
        <taxon>Eukaryota</taxon>
        <taxon>Metazoa</taxon>
        <taxon>Ecdysozoa</taxon>
        <taxon>Arthropoda</taxon>
        <taxon>Hexapoda</taxon>
        <taxon>Insecta</taxon>
        <taxon>Pterygota</taxon>
        <taxon>Neoptera</taxon>
        <taxon>Paraneoptera</taxon>
        <taxon>Hemiptera</taxon>
        <taxon>Sternorrhyncha</taxon>
        <taxon>Aleyrodoidea</taxon>
        <taxon>Aleyrodidae</taxon>
        <taxon>Aleyrodinae</taxon>
        <taxon>Bemisia</taxon>
    </lineage>
</organism>
<evidence type="ECO:0000256" key="1">
    <source>
        <dbReference type="ARBA" id="ARBA00023125"/>
    </source>
</evidence>
<keyword evidence="4" id="KW-1185">Reference proteome</keyword>
<dbReference type="GO" id="GO:0010212">
    <property type="term" value="P:response to ionizing radiation"/>
    <property type="evidence" value="ECO:0007669"/>
    <property type="project" value="TreeGrafter"/>
</dbReference>